<feature type="signal peptide" evidence="2">
    <location>
        <begin position="1"/>
        <end position="23"/>
    </location>
</feature>
<gene>
    <name evidence="3" type="ORF">BCF38_10697</name>
    <name evidence="4" type="ORF">SAMN05421539_10697</name>
</gene>
<feature type="chain" id="PRO_5036058952" evidence="2">
    <location>
        <begin position="24"/>
        <end position="172"/>
    </location>
</feature>
<evidence type="ECO:0000256" key="2">
    <source>
        <dbReference type="SAM" id="SignalP"/>
    </source>
</evidence>
<proteinExistence type="predicted"/>
<name>A0A2Y9AT39_9RHOB</name>
<accession>A0A2Y9AT39</accession>
<dbReference type="OrthoDB" id="7864148at2"/>
<sequence length="172" mass="19601">MFRSAAALLLSAALALPPGPAQAQLDGSQAAQILGGLLALYGLKEALEDRDDNRKERAAPAQRQEAHRQHGPRPDRPRQLQPYAGHGRSWDRHADRWPHRDARVAPRRCERPFQGRHGWQIGYGARCMWRSVDRPRLLPDVCLREVRTPRGWRQVYPRACLRRAGWTVTAGR</sequence>
<dbReference type="RefSeq" id="WP_109564917.1">
    <property type="nucleotide sequence ID" value="NZ_QGDJ01000006.1"/>
</dbReference>
<dbReference type="AlphaFoldDB" id="A0A2Y9AT39"/>
<dbReference type="EMBL" id="QGDJ01000006">
    <property type="protein sequence ID" value="PWJ17487.1"/>
    <property type="molecule type" value="Genomic_DNA"/>
</dbReference>
<reference evidence="4 6" key="1">
    <citation type="submission" date="2016-10" db="EMBL/GenBank/DDBJ databases">
        <authorList>
            <person name="Cai Z."/>
        </authorList>
    </citation>
    <scope>NUCLEOTIDE SEQUENCE [LARGE SCALE GENOMIC DNA]</scope>
    <source>
        <strain evidence="4 6">DSM 25227</strain>
    </source>
</reference>
<dbReference type="Proteomes" id="UP000251571">
    <property type="component" value="Unassembled WGS sequence"/>
</dbReference>
<dbReference type="Proteomes" id="UP000245839">
    <property type="component" value="Unassembled WGS sequence"/>
</dbReference>
<evidence type="ECO:0000313" key="5">
    <source>
        <dbReference type="Proteomes" id="UP000245839"/>
    </source>
</evidence>
<evidence type="ECO:0000313" key="4">
    <source>
        <dbReference type="EMBL" id="SSA47581.1"/>
    </source>
</evidence>
<dbReference type="EMBL" id="UETC01000006">
    <property type="protein sequence ID" value="SSA47581.1"/>
    <property type="molecule type" value="Genomic_DNA"/>
</dbReference>
<protein>
    <submittedName>
        <fullName evidence="4">Uncharacterized protein</fullName>
    </submittedName>
</protein>
<evidence type="ECO:0000313" key="3">
    <source>
        <dbReference type="EMBL" id="PWJ17487.1"/>
    </source>
</evidence>
<reference evidence="3 5" key="2">
    <citation type="submission" date="2018-03" db="EMBL/GenBank/DDBJ databases">
        <title>Genomic Encyclopedia of Archaeal and Bacterial Type Strains, Phase II (KMG-II): from individual species to whole genera.</title>
        <authorList>
            <person name="Goeker M."/>
        </authorList>
    </citation>
    <scope>NUCLEOTIDE SEQUENCE [LARGE SCALE GENOMIC DNA]</scope>
    <source>
        <strain evidence="3 5">DSM 25227</strain>
    </source>
</reference>
<evidence type="ECO:0000313" key="6">
    <source>
        <dbReference type="Proteomes" id="UP000251571"/>
    </source>
</evidence>
<evidence type="ECO:0000256" key="1">
    <source>
        <dbReference type="SAM" id="MobiDB-lite"/>
    </source>
</evidence>
<organism evidence="4 6">
    <name type="scientific">Jannaschia seohaensis</name>
    <dbReference type="NCBI Taxonomy" id="475081"/>
    <lineage>
        <taxon>Bacteria</taxon>
        <taxon>Pseudomonadati</taxon>
        <taxon>Pseudomonadota</taxon>
        <taxon>Alphaproteobacteria</taxon>
        <taxon>Rhodobacterales</taxon>
        <taxon>Roseobacteraceae</taxon>
        <taxon>Jannaschia</taxon>
    </lineage>
</organism>
<feature type="compositionally biased region" description="Basic and acidic residues" evidence="1">
    <location>
        <begin position="50"/>
        <end position="78"/>
    </location>
</feature>
<keyword evidence="2" id="KW-0732">Signal</keyword>
<keyword evidence="5" id="KW-1185">Reference proteome</keyword>
<feature type="region of interest" description="Disordered" evidence="1">
    <location>
        <begin position="50"/>
        <end position="94"/>
    </location>
</feature>